<proteinExistence type="predicted"/>
<organism evidence="3 4">
    <name type="scientific">OM182 bacterium MED-G24</name>
    <dbReference type="NCBI Taxonomy" id="1986255"/>
    <lineage>
        <taxon>Bacteria</taxon>
        <taxon>Pseudomonadati</taxon>
        <taxon>Pseudomonadota</taxon>
        <taxon>Gammaproteobacteria</taxon>
        <taxon>OMG group</taxon>
        <taxon>OM182 clade</taxon>
    </lineage>
</organism>
<reference evidence="3 4" key="1">
    <citation type="submission" date="2017-08" db="EMBL/GenBank/DDBJ databases">
        <title>Fine stratification of microbial communities through a metagenomic profile of the photic zone.</title>
        <authorList>
            <person name="Haro-Moreno J.M."/>
            <person name="Lopez-Perez M."/>
            <person name="De La Torre J."/>
            <person name="Picazo A."/>
            <person name="Camacho A."/>
            <person name="Rodriguez-Valera F."/>
        </authorList>
    </citation>
    <scope>NUCLEOTIDE SEQUENCE [LARGE SCALE GENOMIC DNA]</scope>
    <source>
        <strain evidence="3">MED-G24</strain>
    </source>
</reference>
<dbReference type="EMBL" id="NTKD01000026">
    <property type="protein sequence ID" value="PDH39323.1"/>
    <property type="molecule type" value="Genomic_DNA"/>
</dbReference>
<evidence type="ECO:0000259" key="2">
    <source>
        <dbReference type="PROSITE" id="PS51819"/>
    </source>
</evidence>
<dbReference type="InterPro" id="IPR037523">
    <property type="entry name" value="VOC_core"/>
</dbReference>
<comment type="caution">
    <text evidence="3">The sequence shown here is derived from an EMBL/GenBank/DDBJ whole genome shotgun (WGS) entry which is preliminary data.</text>
</comment>
<dbReference type="PROSITE" id="PS51819">
    <property type="entry name" value="VOC"/>
    <property type="match status" value="1"/>
</dbReference>
<protein>
    <recommendedName>
        <fullName evidence="2">VOC domain-containing protein</fullName>
    </recommendedName>
</protein>
<evidence type="ECO:0000313" key="4">
    <source>
        <dbReference type="Proteomes" id="UP000219327"/>
    </source>
</evidence>
<dbReference type="Proteomes" id="UP000219327">
    <property type="component" value="Unassembled WGS sequence"/>
</dbReference>
<dbReference type="GO" id="GO:0046872">
    <property type="term" value="F:metal ion binding"/>
    <property type="evidence" value="ECO:0007669"/>
    <property type="project" value="UniProtKB-KW"/>
</dbReference>
<dbReference type="InterPro" id="IPR029068">
    <property type="entry name" value="Glyas_Bleomycin-R_OHBP_Dase"/>
</dbReference>
<name>A0A2A5WSS7_9GAMM</name>
<sequence>MAIKGVDHVVIRVEDFDAAVATWKDKLGMALDRTDESEALGIKQAFFNMDNGGYVEIVAPTNPDAAVGKALASRGEGLHTLALEVDDLDATIKEFEASGVKLIGVGTPQVYVHPKSANGMLLQLNQKK</sequence>
<dbReference type="PANTHER" id="PTHR43048">
    <property type="entry name" value="METHYLMALONYL-COA EPIMERASE"/>
    <property type="match status" value="1"/>
</dbReference>
<keyword evidence="1" id="KW-0479">Metal-binding</keyword>
<dbReference type="Pfam" id="PF13669">
    <property type="entry name" value="Glyoxalase_4"/>
    <property type="match status" value="1"/>
</dbReference>
<dbReference type="AlphaFoldDB" id="A0A2A5WSS7"/>
<evidence type="ECO:0000256" key="1">
    <source>
        <dbReference type="ARBA" id="ARBA00022723"/>
    </source>
</evidence>
<accession>A0A2A5WSS7</accession>
<dbReference type="Gene3D" id="3.10.180.10">
    <property type="entry name" value="2,3-Dihydroxybiphenyl 1,2-Dioxygenase, domain 1"/>
    <property type="match status" value="1"/>
</dbReference>
<feature type="domain" description="VOC" evidence="2">
    <location>
        <begin position="5"/>
        <end position="128"/>
    </location>
</feature>
<dbReference type="InterPro" id="IPR051785">
    <property type="entry name" value="MMCE/EMCE_epimerase"/>
</dbReference>
<dbReference type="GO" id="GO:0046491">
    <property type="term" value="P:L-methylmalonyl-CoA metabolic process"/>
    <property type="evidence" value="ECO:0007669"/>
    <property type="project" value="TreeGrafter"/>
</dbReference>
<dbReference type="SUPFAM" id="SSF54593">
    <property type="entry name" value="Glyoxalase/Bleomycin resistance protein/Dihydroxybiphenyl dioxygenase"/>
    <property type="match status" value="1"/>
</dbReference>
<gene>
    <name evidence="3" type="ORF">CNE99_05870</name>
</gene>
<dbReference type="PANTHER" id="PTHR43048:SF3">
    <property type="entry name" value="METHYLMALONYL-COA EPIMERASE, MITOCHONDRIAL"/>
    <property type="match status" value="1"/>
</dbReference>
<dbReference type="GO" id="GO:0004493">
    <property type="term" value="F:methylmalonyl-CoA epimerase activity"/>
    <property type="evidence" value="ECO:0007669"/>
    <property type="project" value="TreeGrafter"/>
</dbReference>
<evidence type="ECO:0000313" key="3">
    <source>
        <dbReference type="EMBL" id="PDH39323.1"/>
    </source>
</evidence>